<dbReference type="Proteomes" id="UP000620124">
    <property type="component" value="Unassembled WGS sequence"/>
</dbReference>
<proteinExistence type="predicted"/>
<evidence type="ECO:0000313" key="2">
    <source>
        <dbReference type="Proteomes" id="UP000620124"/>
    </source>
</evidence>
<evidence type="ECO:0000313" key="1">
    <source>
        <dbReference type="EMBL" id="KAF7335083.1"/>
    </source>
</evidence>
<dbReference type="AlphaFoldDB" id="A0A8H7CH00"/>
<dbReference type="EMBL" id="JACAZI010000025">
    <property type="protein sequence ID" value="KAF7335083.1"/>
    <property type="molecule type" value="Genomic_DNA"/>
</dbReference>
<comment type="caution">
    <text evidence="1">The sequence shown here is derived from an EMBL/GenBank/DDBJ whole genome shotgun (WGS) entry which is preliminary data.</text>
</comment>
<name>A0A8H7CH00_9AGAR</name>
<reference evidence="1" key="1">
    <citation type="submission" date="2020-05" db="EMBL/GenBank/DDBJ databases">
        <title>Mycena genomes resolve the evolution of fungal bioluminescence.</title>
        <authorList>
            <person name="Tsai I.J."/>
        </authorList>
    </citation>
    <scope>NUCLEOTIDE SEQUENCE</scope>
    <source>
        <strain evidence="1">CCC161011</strain>
    </source>
</reference>
<gene>
    <name evidence="1" type="ORF">MVEN_02258900</name>
</gene>
<sequence length="161" mass="18300">MRRVGAARGKRARQTRAAARVPAYHSGDKTVWWATAKSKFCYTTGACTTNDNRDIGPTERCQSTAGTWSDLGIPQTWEKKPALDLRTRCQMYMLSIYIPHWLARLSLGYHCNFLRVSVDRPCRYDQGYAKSTGQPGMLHALLPLDSLLQASTKWRTYSPQR</sequence>
<keyword evidence="2" id="KW-1185">Reference proteome</keyword>
<protein>
    <submittedName>
        <fullName evidence="1">Uncharacterized protein</fullName>
    </submittedName>
</protein>
<accession>A0A8H7CH00</accession>
<organism evidence="1 2">
    <name type="scientific">Mycena venus</name>
    <dbReference type="NCBI Taxonomy" id="2733690"/>
    <lineage>
        <taxon>Eukaryota</taxon>
        <taxon>Fungi</taxon>
        <taxon>Dikarya</taxon>
        <taxon>Basidiomycota</taxon>
        <taxon>Agaricomycotina</taxon>
        <taxon>Agaricomycetes</taxon>
        <taxon>Agaricomycetidae</taxon>
        <taxon>Agaricales</taxon>
        <taxon>Marasmiineae</taxon>
        <taxon>Mycenaceae</taxon>
        <taxon>Mycena</taxon>
    </lineage>
</organism>